<reference evidence="4 5" key="1">
    <citation type="journal article" date="2021" name="Sci. Rep.">
        <title>The distribution of antibiotic resistance genes in chicken gut microbiota commensals.</title>
        <authorList>
            <person name="Juricova H."/>
            <person name="Matiasovicova J."/>
            <person name="Kubasova T."/>
            <person name="Cejkova D."/>
            <person name="Rychlik I."/>
        </authorList>
    </citation>
    <scope>NUCLEOTIDE SEQUENCE [LARGE SCALE GENOMIC DNA]</scope>
    <source>
        <strain evidence="4 5">An574</strain>
    </source>
</reference>
<name>A0ABS2GXE5_9LACO</name>
<evidence type="ECO:0000313" key="4">
    <source>
        <dbReference type="EMBL" id="MBM6940965.1"/>
    </source>
</evidence>
<dbReference type="InterPro" id="IPR004107">
    <property type="entry name" value="Integrase_SAM-like_N"/>
</dbReference>
<dbReference type="PROSITE" id="PS51900">
    <property type="entry name" value="CB"/>
    <property type="match status" value="1"/>
</dbReference>
<organism evidence="4 5">
    <name type="scientific">Limosilactobacillus coleohominis</name>
    <dbReference type="NCBI Taxonomy" id="181675"/>
    <lineage>
        <taxon>Bacteria</taxon>
        <taxon>Bacillati</taxon>
        <taxon>Bacillota</taxon>
        <taxon>Bacilli</taxon>
        <taxon>Lactobacillales</taxon>
        <taxon>Lactobacillaceae</taxon>
        <taxon>Limosilactobacillus</taxon>
    </lineage>
</organism>
<sequence>MVYPLYQTFHTWLLNKHVTKTTINNYDSTLNQFFTFLENQQHLGGQDALPLIQESDLHAYFALQNISQSTYNKKLSHLNQYFLFLVDHQVIKSFPTIAFHGKNVAVNLSTNRKWHQYVPQLLENDQVSMYTRVTLLLLAHGYDIQEILRPGFYEVFVKLKFTNEKENIFQSKYQHWITPLQQEQHAHELLLKKRINLQNPSLSLAGLHKYLKADQINIPFKLSPQQLHQSYVLDFIDTHPQWSQQQLRDHLRLDPASMMYYQNLLTKEKASG</sequence>
<accession>A0ABS2GXE5</accession>
<keyword evidence="5" id="KW-1185">Reference proteome</keyword>
<evidence type="ECO:0000256" key="2">
    <source>
        <dbReference type="PROSITE-ProRule" id="PRU01248"/>
    </source>
</evidence>
<dbReference type="InterPro" id="IPR044068">
    <property type="entry name" value="CB"/>
</dbReference>
<protein>
    <submittedName>
        <fullName evidence="4">Site-specific integrase</fullName>
    </submittedName>
</protein>
<dbReference type="EMBL" id="JACJKU010000052">
    <property type="protein sequence ID" value="MBM6940965.1"/>
    <property type="molecule type" value="Genomic_DNA"/>
</dbReference>
<dbReference type="InterPro" id="IPR010998">
    <property type="entry name" value="Integrase_recombinase_N"/>
</dbReference>
<evidence type="ECO:0000259" key="3">
    <source>
        <dbReference type="PROSITE" id="PS51900"/>
    </source>
</evidence>
<dbReference type="Pfam" id="PF02899">
    <property type="entry name" value="Phage_int_SAM_1"/>
    <property type="match status" value="1"/>
</dbReference>
<dbReference type="Proteomes" id="UP000785625">
    <property type="component" value="Unassembled WGS sequence"/>
</dbReference>
<dbReference type="Gene3D" id="1.10.150.130">
    <property type="match status" value="1"/>
</dbReference>
<feature type="domain" description="Core-binding (CB)" evidence="3">
    <location>
        <begin position="1"/>
        <end position="86"/>
    </location>
</feature>
<dbReference type="RefSeq" id="WP_204785245.1">
    <property type="nucleotide sequence ID" value="NZ_JACJKU010000052.1"/>
</dbReference>
<dbReference type="SUPFAM" id="SSF47823">
    <property type="entry name" value="lambda integrase-like, N-terminal domain"/>
    <property type="match status" value="1"/>
</dbReference>
<evidence type="ECO:0000256" key="1">
    <source>
        <dbReference type="ARBA" id="ARBA00023125"/>
    </source>
</evidence>
<comment type="caution">
    <text evidence="4">The sequence shown here is derived from an EMBL/GenBank/DDBJ whole genome shotgun (WGS) entry which is preliminary data.</text>
</comment>
<feature type="non-terminal residue" evidence="4">
    <location>
        <position position="272"/>
    </location>
</feature>
<keyword evidence="1 2" id="KW-0238">DNA-binding</keyword>
<evidence type="ECO:0000313" key="5">
    <source>
        <dbReference type="Proteomes" id="UP000785625"/>
    </source>
</evidence>
<gene>
    <name evidence="4" type="ORF">H5975_05690</name>
</gene>
<proteinExistence type="predicted"/>